<dbReference type="InterPro" id="IPR000644">
    <property type="entry name" value="CBS_dom"/>
</dbReference>
<dbReference type="FunFam" id="3.10.580.10:FF:000002">
    <property type="entry name" value="Magnesium/cobalt efflux protein CorC"/>
    <property type="match status" value="1"/>
</dbReference>
<evidence type="ECO:0000256" key="9">
    <source>
        <dbReference type="PROSITE-ProRule" id="PRU00703"/>
    </source>
</evidence>
<dbReference type="Proteomes" id="UP000240621">
    <property type="component" value="Unassembled WGS sequence"/>
</dbReference>
<evidence type="ECO:0000313" key="16">
    <source>
        <dbReference type="Proteomes" id="UP000240621"/>
    </source>
</evidence>
<dbReference type="InterPro" id="IPR046342">
    <property type="entry name" value="CBS_dom_sf"/>
</dbReference>
<dbReference type="InterPro" id="IPR036318">
    <property type="entry name" value="FAD-bd_PCMH-like_sf"/>
</dbReference>
<feature type="domain" description="CBS" evidence="12">
    <location>
        <begin position="291"/>
        <end position="348"/>
    </location>
</feature>
<name>A0A2P8CD14_9BACT</name>
<dbReference type="InterPro" id="IPR002550">
    <property type="entry name" value="CNNM"/>
</dbReference>
<evidence type="ECO:0000256" key="4">
    <source>
        <dbReference type="ARBA" id="ARBA00022692"/>
    </source>
</evidence>
<dbReference type="Pfam" id="PF03471">
    <property type="entry name" value="CorC_HlyC"/>
    <property type="match status" value="1"/>
</dbReference>
<reference evidence="15 16" key="1">
    <citation type="submission" date="2018-03" db="EMBL/GenBank/DDBJ databases">
        <title>Genomic Encyclopedia of Archaeal and Bacterial Type Strains, Phase II (KMG-II): from individual species to whole genera.</title>
        <authorList>
            <person name="Goeker M."/>
        </authorList>
    </citation>
    <scope>NUCLEOTIDE SEQUENCE [LARGE SCALE GENOMIC DNA]</scope>
    <source>
        <strain evidence="15 16">DSM 27267</strain>
    </source>
</reference>
<keyword evidence="4 10" id="KW-0812">Transmembrane</keyword>
<gene>
    <name evidence="15" type="ORF">CLV93_105213</name>
    <name evidence="14" type="ORF">JCM18694_16120</name>
</gene>
<feature type="transmembrane region" description="Helical" evidence="11">
    <location>
        <begin position="70"/>
        <end position="103"/>
    </location>
</feature>
<dbReference type="SUPFAM" id="SSF56176">
    <property type="entry name" value="FAD-binding/transporter-associated domain-like"/>
    <property type="match status" value="1"/>
</dbReference>
<dbReference type="GO" id="GO:0050660">
    <property type="term" value="F:flavin adenine dinucleotide binding"/>
    <property type="evidence" value="ECO:0007669"/>
    <property type="project" value="InterPro"/>
</dbReference>
<evidence type="ECO:0000256" key="1">
    <source>
        <dbReference type="ARBA" id="ARBA00004651"/>
    </source>
</evidence>
<dbReference type="InterPro" id="IPR019862">
    <property type="entry name" value="Motility-assoc_prot_GldE"/>
</dbReference>
<dbReference type="Pfam" id="PF00571">
    <property type="entry name" value="CBS"/>
    <property type="match status" value="2"/>
</dbReference>
<dbReference type="SMART" id="SM01091">
    <property type="entry name" value="CorC_HlyC"/>
    <property type="match status" value="1"/>
</dbReference>
<comment type="caution">
    <text evidence="15">The sequence shown here is derived from an EMBL/GenBank/DDBJ whole genome shotgun (WGS) entry which is preliminary data.</text>
</comment>
<comment type="subcellular location">
    <subcellularLocation>
        <location evidence="1">Cell membrane</location>
        <topology evidence="1">Multi-pass membrane protein</topology>
    </subcellularLocation>
</comment>
<keyword evidence="5" id="KW-0677">Repeat</keyword>
<dbReference type="PROSITE" id="PS51371">
    <property type="entry name" value="CBS"/>
    <property type="match status" value="2"/>
</dbReference>
<dbReference type="CDD" id="cd04590">
    <property type="entry name" value="CBS_pair_CorC_HlyC_assoc"/>
    <property type="match status" value="1"/>
</dbReference>
<evidence type="ECO:0000256" key="10">
    <source>
        <dbReference type="PROSITE-ProRule" id="PRU01193"/>
    </source>
</evidence>
<dbReference type="EMBL" id="PYGC01000005">
    <property type="protein sequence ID" value="PSK82819.1"/>
    <property type="molecule type" value="Genomic_DNA"/>
</dbReference>
<comment type="similarity">
    <text evidence="2">Belongs to the UPF0053 family.</text>
</comment>
<sequence>METDVVPPSGAHWEGIHFYPFTIETLIGLLVLLLLLIISALISGSEVAFFSLGPKDKHELEEKKSRSNALVLRLLTIPEQLLATILVGNNFVNIGIVILSAHITNLLIDFSAAPTLGFIFQAVVITFLLLLFGEIIPKVYATQYPRSFAVRMAPMLNGLEKVTRPLNHILITTTAFVNKRATKHRKYLSIDEISKALELTDEMEFTEDKEILEGIVKFGNKSVTDIMRSRVDLITLNIRDDYTEVLKVINDSGYSRIPVYSETFDNIRGILYIKDLLAHLNKGNTFRWQSLLRPPFYVPESKKIDELLEEFQKNKVHMAIVVDEYGGTSGLVTLEDVLEEIVGDIADEFDEDEEYYTRIGENEYLFDGKTMLNDFYKVFDVPETIFDEKKGDADTLAGLILELQGEIPAKNEKIECDDFLFQIEESDARRIKSIRVFITRENEKGENI</sequence>
<feature type="transmembrane region" description="Helical" evidence="11">
    <location>
        <begin position="115"/>
        <end position="136"/>
    </location>
</feature>
<dbReference type="EMBL" id="BLAU01000001">
    <property type="protein sequence ID" value="GET21366.1"/>
    <property type="molecule type" value="Genomic_DNA"/>
</dbReference>
<dbReference type="Gene3D" id="3.10.580.10">
    <property type="entry name" value="CBS-domain"/>
    <property type="match status" value="1"/>
</dbReference>
<dbReference type="OrthoDB" id="9798188at2"/>
<proteinExistence type="inferred from homology"/>
<evidence type="ECO:0000256" key="8">
    <source>
        <dbReference type="ARBA" id="ARBA00023136"/>
    </source>
</evidence>
<dbReference type="RefSeq" id="WP_106542410.1">
    <property type="nucleotide sequence ID" value="NZ_BLAU01000001.1"/>
</dbReference>
<reference evidence="14 17" key="2">
    <citation type="submission" date="2019-10" db="EMBL/GenBank/DDBJ databases">
        <title>Prolixibacter strains distinguished by the presence of nitrate reductase genes were adept at nitrate-dependent anaerobic corrosion of metallic iron and carbon steel.</title>
        <authorList>
            <person name="Iino T."/>
            <person name="Shono N."/>
            <person name="Ito K."/>
            <person name="Nakamura R."/>
            <person name="Sueoka K."/>
            <person name="Harayama S."/>
            <person name="Ohkuma M."/>
        </authorList>
    </citation>
    <scope>NUCLEOTIDE SEQUENCE [LARGE SCALE GENOMIC DNA]</scope>
    <source>
        <strain evidence="14 17">MIC1-1</strain>
    </source>
</reference>
<evidence type="ECO:0000256" key="7">
    <source>
        <dbReference type="ARBA" id="ARBA00023122"/>
    </source>
</evidence>
<dbReference type="SUPFAM" id="SSF54631">
    <property type="entry name" value="CBS-domain pair"/>
    <property type="match status" value="1"/>
</dbReference>
<keyword evidence="7 9" id="KW-0129">CBS domain</keyword>
<keyword evidence="17" id="KW-1185">Reference proteome</keyword>
<dbReference type="Proteomes" id="UP000396862">
    <property type="component" value="Unassembled WGS sequence"/>
</dbReference>
<dbReference type="NCBIfam" id="TIGR03520">
    <property type="entry name" value="GldE"/>
    <property type="match status" value="1"/>
</dbReference>
<dbReference type="PROSITE" id="PS51846">
    <property type="entry name" value="CNNM"/>
    <property type="match status" value="1"/>
</dbReference>
<dbReference type="PANTHER" id="PTHR22777:SF32">
    <property type="entry name" value="UPF0053 INNER MEMBRANE PROTEIN YFJD"/>
    <property type="match status" value="1"/>
</dbReference>
<evidence type="ECO:0000256" key="3">
    <source>
        <dbReference type="ARBA" id="ARBA00022475"/>
    </source>
</evidence>
<evidence type="ECO:0000313" key="14">
    <source>
        <dbReference type="EMBL" id="GET21366.1"/>
    </source>
</evidence>
<feature type="domain" description="CNNM transmembrane" evidence="13">
    <location>
        <begin position="21"/>
        <end position="203"/>
    </location>
</feature>
<dbReference type="InterPro" id="IPR005170">
    <property type="entry name" value="Transptr-assoc_dom"/>
</dbReference>
<dbReference type="GO" id="GO:0005886">
    <property type="term" value="C:plasma membrane"/>
    <property type="evidence" value="ECO:0007669"/>
    <property type="project" value="UniProtKB-SubCell"/>
</dbReference>
<protein>
    <submittedName>
        <fullName evidence="15">Gliding motility-associated protein GldE</fullName>
    </submittedName>
</protein>
<keyword evidence="3" id="KW-1003">Cell membrane</keyword>
<dbReference type="InterPro" id="IPR044751">
    <property type="entry name" value="Ion_transp-like_CBS"/>
</dbReference>
<evidence type="ECO:0000256" key="6">
    <source>
        <dbReference type="ARBA" id="ARBA00022989"/>
    </source>
</evidence>
<dbReference type="PANTHER" id="PTHR22777">
    <property type="entry name" value="HEMOLYSIN-RELATED"/>
    <property type="match status" value="1"/>
</dbReference>
<dbReference type="Pfam" id="PF01595">
    <property type="entry name" value="CNNM"/>
    <property type="match status" value="1"/>
</dbReference>
<dbReference type="InterPro" id="IPR016169">
    <property type="entry name" value="FAD-bd_PCMH_sub2"/>
</dbReference>
<evidence type="ECO:0000256" key="2">
    <source>
        <dbReference type="ARBA" id="ARBA00006337"/>
    </source>
</evidence>
<dbReference type="AlphaFoldDB" id="A0A2P8CD14"/>
<dbReference type="Gene3D" id="3.30.465.10">
    <property type="match status" value="1"/>
</dbReference>
<evidence type="ECO:0000259" key="13">
    <source>
        <dbReference type="PROSITE" id="PS51846"/>
    </source>
</evidence>
<feature type="transmembrane region" description="Helical" evidence="11">
    <location>
        <begin position="26"/>
        <end position="49"/>
    </location>
</feature>
<feature type="domain" description="CBS" evidence="12">
    <location>
        <begin position="227"/>
        <end position="286"/>
    </location>
</feature>
<evidence type="ECO:0000313" key="15">
    <source>
        <dbReference type="EMBL" id="PSK82819.1"/>
    </source>
</evidence>
<evidence type="ECO:0000259" key="12">
    <source>
        <dbReference type="PROSITE" id="PS51371"/>
    </source>
</evidence>
<evidence type="ECO:0000256" key="5">
    <source>
        <dbReference type="ARBA" id="ARBA00022737"/>
    </source>
</evidence>
<organism evidence="15 16">
    <name type="scientific">Prolixibacter denitrificans</name>
    <dbReference type="NCBI Taxonomy" id="1541063"/>
    <lineage>
        <taxon>Bacteria</taxon>
        <taxon>Pseudomonadati</taxon>
        <taxon>Bacteroidota</taxon>
        <taxon>Bacteroidia</taxon>
        <taxon>Marinilabiliales</taxon>
        <taxon>Prolixibacteraceae</taxon>
        <taxon>Prolixibacter</taxon>
    </lineage>
</organism>
<dbReference type="SMART" id="SM00116">
    <property type="entry name" value="CBS"/>
    <property type="match status" value="2"/>
</dbReference>
<evidence type="ECO:0000256" key="11">
    <source>
        <dbReference type="SAM" id="Phobius"/>
    </source>
</evidence>
<keyword evidence="8 10" id="KW-0472">Membrane</keyword>
<evidence type="ECO:0000313" key="17">
    <source>
        <dbReference type="Proteomes" id="UP000396862"/>
    </source>
</evidence>
<keyword evidence="6 10" id="KW-1133">Transmembrane helix</keyword>
<accession>A0A2P8CD14</accession>